<evidence type="ECO:0000256" key="5">
    <source>
        <dbReference type="ARBA" id="ARBA00022989"/>
    </source>
</evidence>
<keyword evidence="7" id="KW-0143">Chaperone</keyword>
<dbReference type="AlphaFoldDB" id="A0A6J4T7D0"/>
<gene>
    <name evidence="10" type="ORF">AVDCRST_MAG09-1648</name>
</gene>
<keyword evidence="3" id="KW-1003">Cell membrane</keyword>
<dbReference type="InterPro" id="IPR026039">
    <property type="entry name" value="YfgM"/>
</dbReference>
<evidence type="ECO:0000256" key="3">
    <source>
        <dbReference type="ARBA" id="ARBA00022475"/>
    </source>
</evidence>
<evidence type="ECO:0000256" key="4">
    <source>
        <dbReference type="ARBA" id="ARBA00022692"/>
    </source>
</evidence>
<evidence type="ECO:0000256" key="6">
    <source>
        <dbReference type="ARBA" id="ARBA00023136"/>
    </source>
</evidence>
<dbReference type="RefSeq" id="WP_294173747.1">
    <property type="nucleotide sequence ID" value="NZ_CADCVZ010000044.1"/>
</dbReference>
<dbReference type="PANTHER" id="PTHR38035:SF1">
    <property type="entry name" value="ANCILLARY SECYEG TRANSLOCON SUBUNIT"/>
    <property type="match status" value="1"/>
</dbReference>
<feature type="domain" description="Ancillary SecYEG translocon subunit/Cell division coordinator CpoB TPR" evidence="9">
    <location>
        <begin position="27"/>
        <end position="192"/>
    </location>
</feature>
<dbReference type="GO" id="GO:0044877">
    <property type="term" value="F:protein-containing complex binding"/>
    <property type="evidence" value="ECO:0007669"/>
    <property type="project" value="InterPro"/>
</dbReference>
<dbReference type="PANTHER" id="PTHR38035">
    <property type="entry name" value="UPF0070 PROTEIN YFGM"/>
    <property type="match status" value="1"/>
</dbReference>
<evidence type="ECO:0000313" key="10">
    <source>
        <dbReference type="EMBL" id="CAA9515301.1"/>
    </source>
</evidence>
<keyword evidence="5 8" id="KW-1133">Transmembrane helix</keyword>
<protein>
    <recommendedName>
        <fullName evidence="9">Ancillary SecYEG translocon subunit/Cell division coordinator CpoB TPR domain-containing protein</fullName>
    </recommendedName>
</protein>
<sequence length="232" mass="24693">MALAPGETNESFIREVDENLRRSQAEEFFRRYGLWVIGAALLLLVAFAGLLYWRGQQRAAAAEQSEVLAAVITDIGAGNTRTVEQRLAGIQRQGSDEYAGLAQLTGAAFALQKGNRAAAIAAYREVAADGDQPQAVRDAALLRGTALEFDSLKPEEVIARLQPMTTAESAWFGSAAELTAMAMIKGGRRSEAGRLFGQIASRQDLPPSLRSRAVQIAGTLGVDATAQMPAGS</sequence>
<evidence type="ECO:0000259" key="9">
    <source>
        <dbReference type="Pfam" id="PF09976"/>
    </source>
</evidence>
<name>A0A6J4T7D0_9SPHN</name>
<feature type="transmembrane region" description="Helical" evidence="8">
    <location>
        <begin position="32"/>
        <end position="53"/>
    </location>
</feature>
<keyword evidence="4 8" id="KW-0812">Transmembrane</keyword>
<organism evidence="10">
    <name type="scientific">uncultured Sphingomonas sp</name>
    <dbReference type="NCBI Taxonomy" id="158754"/>
    <lineage>
        <taxon>Bacteria</taxon>
        <taxon>Pseudomonadati</taxon>
        <taxon>Pseudomonadota</taxon>
        <taxon>Alphaproteobacteria</taxon>
        <taxon>Sphingomonadales</taxon>
        <taxon>Sphingomonadaceae</taxon>
        <taxon>Sphingomonas</taxon>
        <taxon>environmental samples</taxon>
    </lineage>
</organism>
<evidence type="ECO:0000256" key="1">
    <source>
        <dbReference type="ARBA" id="ARBA00004167"/>
    </source>
</evidence>
<evidence type="ECO:0000256" key="2">
    <source>
        <dbReference type="ARBA" id="ARBA00004236"/>
    </source>
</evidence>
<dbReference type="EMBL" id="CADCVZ010000044">
    <property type="protein sequence ID" value="CAA9515301.1"/>
    <property type="molecule type" value="Genomic_DNA"/>
</dbReference>
<accession>A0A6J4T7D0</accession>
<reference evidence="10" key="1">
    <citation type="submission" date="2020-02" db="EMBL/GenBank/DDBJ databases">
        <authorList>
            <person name="Meier V. D."/>
        </authorList>
    </citation>
    <scope>NUCLEOTIDE SEQUENCE</scope>
    <source>
        <strain evidence="10">AVDCRST_MAG09</strain>
    </source>
</reference>
<dbReference type="InterPro" id="IPR018704">
    <property type="entry name" value="SecYEG/CpoB_TPR"/>
</dbReference>
<comment type="subcellular location">
    <subcellularLocation>
        <location evidence="2">Cell membrane</location>
    </subcellularLocation>
    <subcellularLocation>
        <location evidence="1">Membrane</location>
        <topology evidence="1">Single-pass membrane protein</topology>
    </subcellularLocation>
</comment>
<evidence type="ECO:0000256" key="7">
    <source>
        <dbReference type="ARBA" id="ARBA00023186"/>
    </source>
</evidence>
<keyword evidence="6 8" id="KW-0472">Membrane</keyword>
<evidence type="ECO:0000256" key="8">
    <source>
        <dbReference type="SAM" id="Phobius"/>
    </source>
</evidence>
<proteinExistence type="predicted"/>
<dbReference type="GO" id="GO:0005886">
    <property type="term" value="C:plasma membrane"/>
    <property type="evidence" value="ECO:0007669"/>
    <property type="project" value="UniProtKB-SubCell"/>
</dbReference>
<dbReference type="Pfam" id="PF09976">
    <property type="entry name" value="TPR_21"/>
    <property type="match status" value="1"/>
</dbReference>